<evidence type="ECO:0000256" key="4">
    <source>
        <dbReference type="ARBA" id="ARBA00022989"/>
    </source>
</evidence>
<proteinExistence type="predicted"/>
<feature type="transmembrane region" description="Helical" evidence="6">
    <location>
        <begin position="463"/>
        <end position="483"/>
    </location>
</feature>
<feature type="transmembrane region" description="Helical" evidence="6">
    <location>
        <begin position="89"/>
        <end position="115"/>
    </location>
</feature>
<dbReference type="RefSeq" id="WP_173583548.1">
    <property type="nucleotide sequence ID" value="NZ_WOTB01000013.1"/>
</dbReference>
<dbReference type="PANTHER" id="PTHR30250">
    <property type="entry name" value="PST FAMILY PREDICTED COLANIC ACID TRANSPORTER"/>
    <property type="match status" value="1"/>
</dbReference>
<protein>
    <submittedName>
        <fullName evidence="7">Oligosaccharide flippase family protein</fullName>
    </submittedName>
</protein>
<dbReference type="Pfam" id="PF01943">
    <property type="entry name" value="Polysacc_synt"/>
    <property type="match status" value="1"/>
</dbReference>
<reference evidence="7 8" key="1">
    <citation type="journal article" date="2020" name="Int. J. Syst. Evol. Microbiol.">
        <title>Novel acetic acid bacteria from cider fermentations: Acetobacter conturbans sp. nov. and Acetobacter fallax sp. nov.</title>
        <authorList>
            <person name="Sombolestani A.S."/>
            <person name="Cleenwerck I."/>
            <person name="Cnockaert M."/>
            <person name="Borremans W."/>
            <person name="Wieme A.D."/>
            <person name="De Vuyst L."/>
            <person name="Vandamme P."/>
        </authorList>
    </citation>
    <scope>NUCLEOTIDE SEQUENCE [LARGE SCALE GENOMIC DNA]</scope>
    <source>
        <strain evidence="7 8">LMG 30640</strain>
    </source>
</reference>
<organism evidence="7 8">
    <name type="scientific">Acetobacter musti</name>
    <dbReference type="NCBI Taxonomy" id="864732"/>
    <lineage>
        <taxon>Bacteria</taxon>
        <taxon>Pseudomonadati</taxon>
        <taxon>Pseudomonadota</taxon>
        <taxon>Alphaproteobacteria</taxon>
        <taxon>Acetobacterales</taxon>
        <taxon>Acetobacteraceae</taxon>
        <taxon>Acetobacter</taxon>
    </lineage>
</organism>
<feature type="transmembrane region" description="Helical" evidence="6">
    <location>
        <begin position="233"/>
        <end position="253"/>
    </location>
</feature>
<feature type="transmembrane region" description="Helical" evidence="6">
    <location>
        <begin position="314"/>
        <end position="338"/>
    </location>
</feature>
<evidence type="ECO:0000313" key="8">
    <source>
        <dbReference type="Proteomes" id="UP000635278"/>
    </source>
</evidence>
<comment type="subcellular location">
    <subcellularLocation>
        <location evidence="1">Cell membrane</location>
        <topology evidence="1">Multi-pass membrane protein</topology>
    </subcellularLocation>
</comment>
<feature type="transmembrane region" description="Helical" evidence="6">
    <location>
        <begin position="392"/>
        <end position="416"/>
    </location>
</feature>
<feature type="transmembrane region" description="Helical" evidence="6">
    <location>
        <begin position="48"/>
        <end position="68"/>
    </location>
</feature>
<evidence type="ECO:0000256" key="6">
    <source>
        <dbReference type="SAM" id="Phobius"/>
    </source>
</evidence>
<feature type="transmembrane region" description="Helical" evidence="6">
    <location>
        <begin position="194"/>
        <end position="212"/>
    </location>
</feature>
<dbReference type="InterPro" id="IPR002797">
    <property type="entry name" value="Polysacc_synth"/>
</dbReference>
<comment type="caution">
    <text evidence="7">The sequence shown here is derived from an EMBL/GenBank/DDBJ whole genome shotgun (WGS) entry which is preliminary data.</text>
</comment>
<dbReference type="CDD" id="cd13128">
    <property type="entry name" value="MATE_Wzx_like"/>
    <property type="match status" value="1"/>
</dbReference>
<accession>A0ABX0JNX0</accession>
<evidence type="ECO:0000256" key="1">
    <source>
        <dbReference type="ARBA" id="ARBA00004651"/>
    </source>
</evidence>
<sequence>MTSPAPGAVKPHHILSNTAWNMLGRVAPVLVALLVTPKLIHMMGLSRWGIFTIALSLVGSFGIFDLGLGRALTRAIADRVVNDPDKDSVADLSLTGTVILGGIGIFGGIVAAIAVHVWVQHGLKVPPELEHETKLALWVLCATAPFVMVNAAMWGIMTAYQAFRVVNLISVPISVMYYLGPLLVLLVWNSLFGVMLSLAACRLLMTAVYLKICLDLMPTLRTARFRPHLMKPLLHIGGWMTVSNLAFPILVYFDRFMIASIVSVAATAFYTTPLDVVSRFSILTNAVAGSAYPAFSASWRTDIPVTVELFRTSVLTMCALMFPVCFVASLFSQTFLTLWIDPLFAANSTLIMKLLCLGVFAGALDTICAGFLDAIGRPDTSAKLSLGELCLYLPVLFLFLKLFGIIGAAIAWALRCMIDVHIRALICVTLYRPLSDGIIRTLPVVIAAFACLTLALVNIPVMFGVAAAVTVPVFFYALLWFGCMNVHERTAFKTVLARLTGRLTHPKPV</sequence>
<feature type="transmembrane region" description="Helical" evidence="6">
    <location>
        <begin position="135"/>
        <end position="156"/>
    </location>
</feature>
<evidence type="ECO:0000256" key="3">
    <source>
        <dbReference type="ARBA" id="ARBA00022692"/>
    </source>
</evidence>
<gene>
    <name evidence="7" type="ORF">GOB93_10955</name>
</gene>
<keyword evidence="4 6" id="KW-1133">Transmembrane helix</keyword>
<dbReference type="PANTHER" id="PTHR30250:SF26">
    <property type="entry name" value="PSMA PROTEIN"/>
    <property type="match status" value="1"/>
</dbReference>
<evidence type="ECO:0000313" key="7">
    <source>
        <dbReference type="EMBL" id="NHN85156.1"/>
    </source>
</evidence>
<name>A0ABX0JNX0_9PROT</name>
<evidence type="ECO:0000256" key="5">
    <source>
        <dbReference type="ARBA" id="ARBA00023136"/>
    </source>
</evidence>
<keyword evidence="3 6" id="KW-0812">Transmembrane</keyword>
<dbReference type="EMBL" id="WOTB01000013">
    <property type="protein sequence ID" value="NHN85156.1"/>
    <property type="molecule type" value="Genomic_DNA"/>
</dbReference>
<keyword evidence="8" id="KW-1185">Reference proteome</keyword>
<dbReference type="Proteomes" id="UP000635278">
    <property type="component" value="Unassembled WGS sequence"/>
</dbReference>
<feature type="transmembrane region" description="Helical" evidence="6">
    <location>
        <begin position="168"/>
        <end position="188"/>
    </location>
</feature>
<keyword evidence="5 6" id="KW-0472">Membrane</keyword>
<feature type="transmembrane region" description="Helical" evidence="6">
    <location>
        <begin position="350"/>
        <end position="372"/>
    </location>
</feature>
<dbReference type="InterPro" id="IPR050833">
    <property type="entry name" value="Poly_Biosynth_Transport"/>
</dbReference>
<keyword evidence="2" id="KW-1003">Cell membrane</keyword>
<feature type="transmembrane region" description="Helical" evidence="6">
    <location>
        <begin position="437"/>
        <end position="457"/>
    </location>
</feature>
<evidence type="ECO:0000256" key="2">
    <source>
        <dbReference type="ARBA" id="ARBA00022475"/>
    </source>
</evidence>